<dbReference type="Gene3D" id="3.40.50.170">
    <property type="entry name" value="Formyl transferase, N-terminal domain"/>
    <property type="match status" value="1"/>
</dbReference>
<dbReference type="CDD" id="cd08645">
    <property type="entry name" value="FMT_core_GART"/>
    <property type="match status" value="1"/>
</dbReference>
<evidence type="ECO:0000313" key="11">
    <source>
        <dbReference type="Proteomes" id="UP000199592"/>
    </source>
</evidence>
<dbReference type="InterPro" id="IPR036477">
    <property type="entry name" value="Formyl_transf_N_sf"/>
</dbReference>
<dbReference type="SUPFAM" id="SSF53328">
    <property type="entry name" value="Formyltransferase"/>
    <property type="match status" value="1"/>
</dbReference>
<reference evidence="11" key="1">
    <citation type="submission" date="2016-10" db="EMBL/GenBank/DDBJ databases">
        <authorList>
            <person name="Varghese N."/>
            <person name="Submissions S."/>
        </authorList>
    </citation>
    <scope>NUCLEOTIDE SEQUENCE [LARGE SCALE GENOMIC DNA]</scope>
    <source>
        <strain evidence="11">DSM 25030</strain>
    </source>
</reference>
<dbReference type="STRING" id="1073328.SAMN05216294_0430"/>
<evidence type="ECO:0000256" key="4">
    <source>
        <dbReference type="ARBA" id="ARBA00022755"/>
    </source>
</evidence>
<dbReference type="InterPro" id="IPR004607">
    <property type="entry name" value="GART"/>
</dbReference>
<keyword evidence="11" id="KW-1185">Reference proteome</keyword>
<dbReference type="EC" id="2.1.2.2" evidence="2"/>
<keyword evidence="4" id="KW-0658">Purine biosynthesis</keyword>
<evidence type="ECO:0000256" key="3">
    <source>
        <dbReference type="ARBA" id="ARBA00022679"/>
    </source>
</evidence>
<evidence type="ECO:0000256" key="2">
    <source>
        <dbReference type="ARBA" id="ARBA00012254"/>
    </source>
</evidence>
<dbReference type="EMBL" id="FNMY01000002">
    <property type="protein sequence ID" value="SDW62064.1"/>
    <property type="molecule type" value="Genomic_DNA"/>
</dbReference>
<dbReference type="Pfam" id="PF00551">
    <property type="entry name" value="Formyl_trans_N"/>
    <property type="match status" value="1"/>
</dbReference>
<gene>
    <name evidence="10" type="ORF">SAMN04487892_1861</name>
</gene>
<comment type="catalytic activity">
    <reaction evidence="8">
        <text>N(1)-(5-phospho-beta-D-ribosyl)glycinamide + (6R)-10-formyltetrahydrofolate = N(2)-formyl-N(1)-(5-phospho-beta-D-ribosyl)glycinamide + (6S)-5,6,7,8-tetrahydrofolate + H(+)</text>
        <dbReference type="Rhea" id="RHEA:15053"/>
        <dbReference type="ChEBI" id="CHEBI:15378"/>
        <dbReference type="ChEBI" id="CHEBI:57453"/>
        <dbReference type="ChEBI" id="CHEBI:143788"/>
        <dbReference type="ChEBI" id="CHEBI:147286"/>
        <dbReference type="ChEBI" id="CHEBI:195366"/>
        <dbReference type="EC" id="2.1.2.2"/>
    </reaction>
</comment>
<protein>
    <recommendedName>
        <fullName evidence="2">phosphoribosylglycinamide formyltransferase 1</fullName>
        <ecNumber evidence="2">2.1.2.2</ecNumber>
    </recommendedName>
    <alternativeName>
        <fullName evidence="7">5'-phosphoribosylglycinamide transformylase</fullName>
    </alternativeName>
    <alternativeName>
        <fullName evidence="6">GAR transformylase</fullName>
    </alternativeName>
</protein>
<comment type="pathway">
    <text evidence="1">Purine metabolism; IMP biosynthesis via de novo pathway; N(2)-formyl-N(1)-(5-phospho-D-ribosyl)glycinamide from N(1)-(5-phospho-D-ribosyl)glycinamide (10-formyl THF route): step 1/1.</text>
</comment>
<evidence type="ECO:0000259" key="9">
    <source>
        <dbReference type="Pfam" id="PF00551"/>
    </source>
</evidence>
<proteinExistence type="inferred from homology"/>
<dbReference type="RefSeq" id="WP_090292179.1">
    <property type="nucleotide sequence ID" value="NZ_FNKI01000001.1"/>
</dbReference>
<sequence>MKRIVIFASGSGSNAENIINYFGDNPTIEVVALLTNKSTAKVLERCDRLEVPAFYFNKTAFKNSDAVVDFLKSMQTDLVVLAGFLWKIPSNIIAAFPNKIINIHPALLPKYGGKGMYGERVHQAVKDNNEVETGITIHYVNENYDEGAIIFQAKTQVDGSDNAESIAQKVHQLEYEHFPKVIEKLLS</sequence>
<dbReference type="AlphaFoldDB" id="A0A1H2V2C7"/>
<evidence type="ECO:0000256" key="1">
    <source>
        <dbReference type="ARBA" id="ARBA00005054"/>
    </source>
</evidence>
<evidence type="ECO:0000256" key="5">
    <source>
        <dbReference type="ARBA" id="ARBA00038440"/>
    </source>
</evidence>
<dbReference type="Proteomes" id="UP000199592">
    <property type="component" value="Unassembled WGS sequence"/>
</dbReference>
<feature type="domain" description="Formyl transferase N-terminal" evidence="9">
    <location>
        <begin position="2"/>
        <end position="182"/>
    </location>
</feature>
<name>A0A1H2V2C7_9FLAO</name>
<dbReference type="UniPathway" id="UPA00074">
    <property type="reaction ID" value="UER00126"/>
</dbReference>
<evidence type="ECO:0000313" key="10">
    <source>
        <dbReference type="EMBL" id="SDW62064.1"/>
    </source>
</evidence>
<dbReference type="InterPro" id="IPR002376">
    <property type="entry name" value="Formyl_transf_N"/>
</dbReference>
<keyword evidence="3 10" id="KW-0808">Transferase</keyword>
<dbReference type="GO" id="GO:0005829">
    <property type="term" value="C:cytosol"/>
    <property type="evidence" value="ECO:0007669"/>
    <property type="project" value="TreeGrafter"/>
</dbReference>
<evidence type="ECO:0000256" key="6">
    <source>
        <dbReference type="ARBA" id="ARBA00041324"/>
    </source>
</evidence>
<comment type="similarity">
    <text evidence="5">Belongs to the GART family.</text>
</comment>
<accession>A0A1H2V2C7</accession>
<dbReference type="GO" id="GO:0004644">
    <property type="term" value="F:phosphoribosylglycinamide formyltransferase activity"/>
    <property type="evidence" value="ECO:0007669"/>
    <property type="project" value="UniProtKB-EC"/>
</dbReference>
<dbReference type="InterPro" id="IPR001555">
    <property type="entry name" value="GART_AS"/>
</dbReference>
<dbReference type="GO" id="GO:0006189">
    <property type="term" value="P:'de novo' IMP biosynthetic process"/>
    <property type="evidence" value="ECO:0007669"/>
    <property type="project" value="UniProtKB-UniPathway"/>
</dbReference>
<organism evidence="10 11">
    <name type="scientific">Flagellimonas zhangzhouensis</name>
    <dbReference type="NCBI Taxonomy" id="1073328"/>
    <lineage>
        <taxon>Bacteria</taxon>
        <taxon>Pseudomonadati</taxon>
        <taxon>Bacteroidota</taxon>
        <taxon>Flavobacteriia</taxon>
        <taxon>Flavobacteriales</taxon>
        <taxon>Flavobacteriaceae</taxon>
        <taxon>Flagellimonas</taxon>
    </lineage>
</organism>
<evidence type="ECO:0000256" key="7">
    <source>
        <dbReference type="ARBA" id="ARBA00041682"/>
    </source>
</evidence>
<dbReference type="PROSITE" id="PS00373">
    <property type="entry name" value="GART"/>
    <property type="match status" value="1"/>
</dbReference>
<dbReference type="PANTHER" id="PTHR43369:SF2">
    <property type="entry name" value="PHOSPHORIBOSYLGLYCINAMIDE FORMYLTRANSFERASE"/>
    <property type="match status" value="1"/>
</dbReference>
<dbReference type="OrthoDB" id="9806170at2"/>
<evidence type="ECO:0000256" key="8">
    <source>
        <dbReference type="ARBA" id="ARBA00047664"/>
    </source>
</evidence>
<dbReference type="PANTHER" id="PTHR43369">
    <property type="entry name" value="PHOSPHORIBOSYLGLYCINAMIDE FORMYLTRANSFERASE"/>
    <property type="match status" value="1"/>
</dbReference>